<protein>
    <recommendedName>
        <fullName evidence="9">Ferritin</fullName>
    </recommendedName>
</protein>
<dbReference type="InterPro" id="IPR009078">
    <property type="entry name" value="Ferritin-like_SF"/>
</dbReference>
<comment type="similarity">
    <text evidence="1 9">Belongs to the ferritin family.</text>
</comment>
<evidence type="ECO:0000256" key="2">
    <source>
        <dbReference type="ARBA" id="ARBA00022434"/>
    </source>
</evidence>
<keyword evidence="2 9" id="KW-0409">Iron storage</keyword>
<feature type="binding site" evidence="8">
    <location>
        <position position="139"/>
    </location>
    <ligand>
        <name>Fe cation</name>
        <dbReference type="ChEBI" id="CHEBI:24875"/>
        <label>1</label>
    </ligand>
</feature>
<dbReference type="SUPFAM" id="SSF47240">
    <property type="entry name" value="Ferritin-like"/>
    <property type="match status" value="1"/>
</dbReference>
<organism evidence="11 12">
    <name type="scientific">Denticeps clupeoides</name>
    <name type="common">denticle herring</name>
    <dbReference type="NCBI Taxonomy" id="299321"/>
    <lineage>
        <taxon>Eukaryota</taxon>
        <taxon>Metazoa</taxon>
        <taxon>Chordata</taxon>
        <taxon>Craniata</taxon>
        <taxon>Vertebrata</taxon>
        <taxon>Euteleostomi</taxon>
        <taxon>Actinopterygii</taxon>
        <taxon>Neopterygii</taxon>
        <taxon>Teleostei</taxon>
        <taxon>Clupei</taxon>
        <taxon>Clupeiformes</taxon>
        <taxon>Denticipitoidei</taxon>
        <taxon>Denticipitidae</taxon>
        <taxon>Denticeps</taxon>
    </lineage>
</organism>
<dbReference type="PROSITE" id="PS50905">
    <property type="entry name" value="FERRITIN_LIKE"/>
    <property type="match status" value="1"/>
</dbReference>
<dbReference type="AlphaFoldDB" id="A0AAY4CXR6"/>
<dbReference type="GO" id="GO:0006879">
    <property type="term" value="P:intracellular iron ion homeostasis"/>
    <property type="evidence" value="ECO:0007669"/>
    <property type="project" value="UniProtKB-KW"/>
</dbReference>
<dbReference type="InterPro" id="IPR008331">
    <property type="entry name" value="Ferritin_DPS_dom"/>
</dbReference>
<comment type="function">
    <text evidence="9">Stores iron in a soluble, non-toxic, readily available form. Important for iron homeostasis. Iron is taken up in the ferrous form and deposited as ferric hydroxides after oxidation.</text>
</comment>
<evidence type="ECO:0000256" key="3">
    <source>
        <dbReference type="ARBA" id="ARBA00022723"/>
    </source>
</evidence>
<dbReference type="GO" id="GO:0004322">
    <property type="term" value="F:ferroxidase activity"/>
    <property type="evidence" value="ECO:0007669"/>
    <property type="project" value="UniProtKB-EC"/>
</dbReference>
<evidence type="ECO:0000259" key="10">
    <source>
        <dbReference type="PROSITE" id="PS50905"/>
    </source>
</evidence>
<feature type="domain" description="Ferritin-like diiron" evidence="10">
    <location>
        <begin position="8"/>
        <end position="157"/>
    </location>
</feature>
<dbReference type="InterPro" id="IPR014034">
    <property type="entry name" value="Ferritin_CS"/>
</dbReference>
<dbReference type="InterPro" id="IPR012347">
    <property type="entry name" value="Ferritin-like"/>
</dbReference>
<comment type="catalytic activity">
    <reaction evidence="7">
        <text>4 Fe(2+) + O2 + 4 H(+) = 4 Fe(3+) + 2 H2O</text>
        <dbReference type="Rhea" id="RHEA:11148"/>
        <dbReference type="ChEBI" id="CHEBI:15377"/>
        <dbReference type="ChEBI" id="CHEBI:15378"/>
        <dbReference type="ChEBI" id="CHEBI:15379"/>
        <dbReference type="ChEBI" id="CHEBI:29033"/>
        <dbReference type="ChEBI" id="CHEBI:29034"/>
        <dbReference type="EC" id="1.16.3.1"/>
    </reaction>
</comment>
<accession>A0AAY4CXR6</accession>
<dbReference type="Proteomes" id="UP000694580">
    <property type="component" value="Chromosome 7"/>
</dbReference>
<feature type="binding site" evidence="8">
    <location>
        <position position="60"/>
    </location>
    <ligand>
        <name>Fe cation</name>
        <dbReference type="ChEBI" id="CHEBI:24875"/>
        <label>1</label>
    </ligand>
</feature>
<dbReference type="Gene3D" id="1.20.1260.10">
    <property type="match status" value="1"/>
</dbReference>
<evidence type="ECO:0000256" key="5">
    <source>
        <dbReference type="ARBA" id="ARBA00023004"/>
    </source>
</evidence>
<dbReference type="FunFam" id="1.20.1260.10:FF:000002">
    <property type="entry name" value="Ferritin, mitochondrial"/>
    <property type="match status" value="1"/>
</dbReference>
<gene>
    <name evidence="11" type="primary">zgc:173594</name>
</gene>
<reference evidence="11" key="2">
    <citation type="submission" date="2025-08" db="UniProtKB">
        <authorList>
            <consortium name="Ensembl"/>
        </authorList>
    </citation>
    <scope>IDENTIFICATION</scope>
</reference>
<dbReference type="GO" id="GO:0005737">
    <property type="term" value="C:cytoplasm"/>
    <property type="evidence" value="ECO:0007669"/>
    <property type="project" value="TreeGrafter"/>
</dbReference>
<feature type="binding site" evidence="8">
    <location>
        <position position="25"/>
    </location>
    <ligand>
        <name>Fe cation</name>
        <dbReference type="ChEBI" id="CHEBI:24875"/>
        <label>1</label>
    </ligand>
</feature>
<dbReference type="PANTHER" id="PTHR11431:SF54">
    <property type="entry name" value="FERRITIN"/>
    <property type="match status" value="1"/>
</dbReference>
<evidence type="ECO:0000313" key="11">
    <source>
        <dbReference type="Ensembl" id="ENSDCDP00010038070.1"/>
    </source>
</evidence>
<reference evidence="11" key="3">
    <citation type="submission" date="2025-09" db="UniProtKB">
        <authorList>
            <consortium name="Ensembl"/>
        </authorList>
    </citation>
    <scope>IDENTIFICATION</scope>
</reference>
<dbReference type="GeneTree" id="ENSGT00950000182841"/>
<dbReference type="PROSITE" id="PS00204">
    <property type="entry name" value="FERRITIN_2"/>
    <property type="match status" value="1"/>
</dbReference>
<keyword evidence="12" id="KW-1185">Reference proteome</keyword>
<feature type="binding site" evidence="8">
    <location>
        <position position="63"/>
    </location>
    <ligand>
        <name>Fe cation</name>
        <dbReference type="ChEBI" id="CHEBI:24875"/>
        <label>1</label>
    </ligand>
</feature>
<dbReference type="GO" id="GO:0006826">
    <property type="term" value="P:iron ion transport"/>
    <property type="evidence" value="ECO:0007669"/>
    <property type="project" value="InterPro"/>
</dbReference>
<evidence type="ECO:0000256" key="7">
    <source>
        <dbReference type="ARBA" id="ARBA00047990"/>
    </source>
</evidence>
<evidence type="ECO:0000313" key="12">
    <source>
        <dbReference type="Proteomes" id="UP000694580"/>
    </source>
</evidence>
<dbReference type="InterPro" id="IPR001519">
    <property type="entry name" value="Ferritin"/>
</dbReference>
<evidence type="ECO:0000256" key="4">
    <source>
        <dbReference type="ARBA" id="ARBA00023002"/>
    </source>
</evidence>
<reference evidence="11 12" key="1">
    <citation type="submission" date="2020-06" db="EMBL/GenBank/DDBJ databases">
        <authorList>
            <consortium name="Wellcome Sanger Institute Data Sharing"/>
        </authorList>
    </citation>
    <scope>NUCLEOTIDE SEQUENCE [LARGE SCALE GENOMIC DNA]</scope>
</reference>
<dbReference type="GO" id="GO:0008198">
    <property type="term" value="F:ferrous iron binding"/>
    <property type="evidence" value="ECO:0007669"/>
    <property type="project" value="TreeGrafter"/>
</dbReference>
<evidence type="ECO:0000256" key="1">
    <source>
        <dbReference type="ARBA" id="ARBA00007513"/>
    </source>
</evidence>
<dbReference type="Pfam" id="PF00210">
    <property type="entry name" value="Ferritin"/>
    <property type="match status" value="1"/>
</dbReference>
<dbReference type="Ensembl" id="ENSDCDT00010047669.1">
    <property type="protein sequence ID" value="ENSDCDP00010038070.1"/>
    <property type="gene ID" value="ENSDCDG00010024645.1"/>
</dbReference>
<dbReference type="InterPro" id="IPR009040">
    <property type="entry name" value="Ferritin-like_diiron"/>
</dbReference>
<proteinExistence type="inferred from homology"/>
<dbReference type="PROSITE" id="PS00540">
    <property type="entry name" value="FERRITIN_1"/>
    <property type="match status" value="1"/>
</dbReference>
<name>A0AAY4CXR6_9TELE</name>
<evidence type="ECO:0000256" key="6">
    <source>
        <dbReference type="ARBA" id="ARBA00025111"/>
    </source>
</evidence>
<keyword evidence="4" id="KW-0560">Oxidoreductase</keyword>
<comment type="function">
    <text evidence="6">Stores iron in a soluble, non-toxic, readily available form. Important for iron homeostasis. Has ferroxidase activity. Iron is taken up in the ferrous form and deposited as ferric hydroxides after oxidation.</text>
</comment>
<evidence type="ECO:0000256" key="9">
    <source>
        <dbReference type="RuleBase" id="RU361145"/>
    </source>
</evidence>
<keyword evidence="3 8" id="KW-0479">Metal-binding</keyword>
<sequence length="177" mass="20562">MEVSRIRQNYHYDCEAAVNKMINMELFASYTYTSMGYFFSRDDVALPGFAHFFKENSKEEREHAEKFLEFQNKRGGRIFLYDVKKPERNEWGSGLEALMCAQQLEKKVNQALLDLHKLATDNEDPHLCDFLESHYLNEQVEAIKKLGDHITNLTKMDAGSNKMAEYLFDKHTMGGSS</sequence>
<feature type="binding site" evidence="8">
    <location>
        <position position="105"/>
    </location>
    <ligand>
        <name>Fe cation</name>
        <dbReference type="ChEBI" id="CHEBI:24875"/>
        <label>1</label>
    </ligand>
</feature>
<evidence type="ECO:0000256" key="8">
    <source>
        <dbReference type="PIRSR" id="PIRSR601519-1"/>
    </source>
</evidence>
<keyword evidence="5 8" id="KW-0408">Iron</keyword>
<dbReference type="PANTHER" id="PTHR11431">
    <property type="entry name" value="FERRITIN"/>
    <property type="match status" value="1"/>
</dbReference>
<dbReference type="GO" id="GO:0008199">
    <property type="term" value="F:ferric iron binding"/>
    <property type="evidence" value="ECO:0007669"/>
    <property type="project" value="InterPro"/>
</dbReference>
<dbReference type="CDD" id="cd01056">
    <property type="entry name" value="Euk_Ferritin"/>
    <property type="match status" value="1"/>
</dbReference>